<dbReference type="InterPro" id="IPR023214">
    <property type="entry name" value="HAD_sf"/>
</dbReference>
<dbReference type="PANTHER" id="PTHR10000">
    <property type="entry name" value="PHOSPHOSERINE PHOSPHATASE"/>
    <property type="match status" value="1"/>
</dbReference>
<dbReference type="NCBIfam" id="TIGR01484">
    <property type="entry name" value="HAD-SF-IIB"/>
    <property type="match status" value="1"/>
</dbReference>
<sequence>MYKLIAIDIDGTLLKNDKTISKENYLAIEKAKAKGINIVLSTGRPIQGAEKYSIKLNLTSNTNYAVAYSGALVQCLGNKEILFESILTHDNIKFLYALSQKLNITLNAATANSLLTPTLNLTTQVESFLSNLPVKIVDFNDLSKYPIIYRVVYLNETQPFIKKIKTLLKNTNIKYNILDTLNRNDDLFYHKNNLPSELYNKFTVFKPSSNTLEILNKGINKGTGVEVIAHKLGIHSEEVICIGDSENDIDMIKYAGLGVAMGNASLDVKKAADYVTFTNEENGLAHVINKFILKEEEKAV</sequence>
<keyword evidence="2" id="KW-1185">Reference proteome</keyword>
<organism evidence="1 2">
    <name type="scientific">Clostridium aestuarii</name>
    <dbReference type="NCBI Taxonomy" id="338193"/>
    <lineage>
        <taxon>Bacteria</taxon>
        <taxon>Bacillati</taxon>
        <taxon>Bacillota</taxon>
        <taxon>Clostridia</taxon>
        <taxon>Eubacteriales</taxon>
        <taxon>Clostridiaceae</taxon>
        <taxon>Clostridium</taxon>
    </lineage>
</organism>
<dbReference type="InterPro" id="IPR036412">
    <property type="entry name" value="HAD-like_sf"/>
</dbReference>
<dbReference type="Gene3D" id="3.30.1240.10">
    <property type="match status" value="1"/>
</dbReference>
<evidence type="ECO:0000313" key="1">
    <source>
        <dbReference type="EMBL" id="MCY6483221.1"/>
    </source>
</evidence>
<dbReference type="SFLD" id="SFLDG01144">
    <property type="entry name" value="C2.B.4:_PGP_Like"/>
    <property type="match status" value="1"/>
</dbReference>
<dbReference type="Proteomes" id="UP001078443">
    <property type="component" value="Unassembled WGS sequence"/>
</dbReference>
<dbReference type="CDD" id="cd07516">
    <property type="entry name" value="HAD_Pase"/>
    <property type="match status" value="1"/>
</dbReference>
<dbReference type="NCBIfam" id="TIGR00099">
    <property type="entry name" value="Cof-subfamily"/>
    <property type="match status" value="1"/>
</dbReference>
<dbReference type="SFLD" id="SFLDG01140">
    <property type="entry name" value="C2.B:_Phosphomannomutase_and_P"/>
    <property type="match status" value="1"/>
</dbReference>
<dbReference type="Gene3D" id="3.40.50.1000">
    <property type="entry name" value="HAD superfamily/HAD-like"/>
    <property type="match status" value="1"/>
</dbReference>
<dbReference type="PROSITE" id="PS01229">
    <property type="entry name" value="COF_2"/>
    <property type="match status" value="1"/>
</dbReference>
<keyword evidence="1" id="KW-0378">Hydrolase</keyword>
<evidence type="ECO:0000313" key="2">
    <source>
        <dbReference type="Proteomes" id="UP001078443"/>
    </source>
</evidence>
<dbReference type="SUPFAM" id="SSF56784">
    <property type="entry name" value="HAD-like"/>
    <property type="match status" value="1"/>
</dbReference>
<dbReference type="RefSeq" id="WP_268039478.1">
    <property type="nucleotide sequence ID" value="NZ_JAPQER010000001.1"/>
</dbReference>
<dbReference type="PANTHER" id="PTHR10000:SF8">
    <property type="entry name" value="HAD SUPERFAMILY HYDROLASE-LIKE, TYPE 3"/>
    <property type="match status" value="1"/>
</dbReference>
<name>A0ABT4CW48_9CLOT</name>
<gene>
    <name evidence="1" type="ORF">OW763_02480</name>
</gene>
<reference evidence="1" key="1">
    <citation type="submission" date="2022-12" db="EMBL/GenBank/DDBJ databases">
        <authorList>
            <person name="Wang J."/>
        </authorList>
    </citation>
    <scope>NUCLEOTIDE SEQUENCE</scope>
    <source>
        <strain evidence="1">HY-45-18</strain>
    </source>
</reference>
<dbReference type="InterPro" id="IPR000150">
    <property type="entry name" value="Cof"/>
</dbReference>
<dbReference type="GO" id="GO:0016787">
    <property type="term" value="F:hydrolase activity"/>
    <property type="evidence" value="ECO:0007669"/>
    <property type="project" value="UniProtKB-KW"/>
</dbReference>
<dbReference type="EMBL" id="JAPQER010000001">
    <property type="protein sequence ID" value="MCY6483221.1"/>
    <property type="molecule type" value="Genomic_DNA"/>
</dbReference>
<proteinExistence type="predicted"/>
<dbReference type="Pfam" id="PF08282">
    <property type="entry name" value="Hydrolase_3"/>
    <property type="match status" value="1"/>
</dbReference>
<protein>
    <submittedName>
        <fullName evidence="1">Cof-type HAD-IIB family hydrolase</fullName>
    </submittedName>
</protein>
<dbReference type="SFLD" id="SFLDS00003">
    <property type="entry name" value="Haloacid_Dehalogenase"/>
    <property type="match status" value="1"/>
</dbReference>
<dbReference type="InterPro" id="IPR006379">
    <property type="entry name" value="HAD-SF_hydro_IIB"/>
</dbReference>
<comment type="caution">
    <text evidence="1">The sequence shown here is derived from an EMBL/GenBank/DDBJ whole genome shotgun (WGS) entry which is preliminary data.</text>
</comment>
<accession>A0ABT4CW48</accession>